<protein>
    <submittedName>
        <fullName evidence="2">Uncharacterized protein</fullName>
    </submittedName>
</protein>
<evidence type="ECO:0000313" key="2">
    <source>
        <dbReference type="EMBL" id="MBX57148.1"/>
    </source>
</evidence>
<proteinExistence type="predicted"/>
<feature type="region of interest" description="Disordered" evidence="1">
    <location>
        <begin position="1"/>
        <end position="20"/>
    </location>
</feature>
<name>A0A2P2PQY5_RHIMU</name>
<dbReference type="AlphaFoldDB" id="A0A2P2PQY5"/>
<accession>A0A2P2PQY5</accession>
<dbReference type="EMBL" id="GGEC01076664">
    <property type="protein sequence ID" value="MBX57148.1"/>
    <property type="molecule type" value="Transcribed_RNA"/>
</dbReference>
<organism evidence="2">
    <name type="scientific">Rhizophora mucronata</name>
    <name type="common">Asiatic mangrove</name>
    <dbReference type="NCBI Taxonomy" id="61149"/>
    <lineage>
        <taxon>Eukaryota</taxon>
        <taxon>Viridiplantae</taxon>
        <taxon>Streptophyta</taxon>
        <taxon>Embryophyta</taxon>
        <taxon>Tracheophyta</taxon>
        <taxon>Spermatophyta</taxon>
        <taxon>Magnoliopsida</taxon>
        <taxon>eudicotyledons</taxon>
        <taxon>Gunneridae</taxon>
        <taxon>Pentapetalae</taxon>
        <taxon>rosids</taxon>
        <taxon>fabids</taxon>
        <taxon>Malpighiales</taxon>
        <taxon>Rhizophoraceae</taxon>
        <taxon>Rhizophora</taxon>
    </lineage>
</organism>
<reference evidence="2" key="1">
    <citation type="submission" date="2018-02" db="EMBL/GenBank/DDBJ databases">
        <title>Rhizophora mucronata_Transcriptome.</title>
        <authorList>
            <person name="Meera S.P."/>
            <person name="Sreeshan A."/>
            <person name="Augustine A."/>
        </authorList>
    </citation>
    <scope>NUCLEOTIDE SEQUENCE</scope>
    <source>
        <tissue evidence="2">Leaf</tissue>
    </source>
</reference>
<sequence>MSHDGQVTGERKESRGPKIT</sequence>
<evidence type="ECO:0000256" key="1">
    <source>
        <dbReference type="SAM" id="MobiDB-lite"/>
    </source>
</evidence>